<accession>G0NWM4</accession>
<gene>
    <name evidence="2" type="ORF">CAEBREN_24213</name>
</gene>
<evidence type="ECO:0000313" key="2">
    <source>
        <dbReference type="EMBL" id="EGT38833.1"/>
    </source>
</evidence>
<feature type="region of interest" description="Disordered" evidence="1">
    <location>
        <begin position="218"/>
        <end position="244"/>
    </location>
</feature>
<feature type="compositionally biased region" description="Polar residues" evidence="1">
    <location>
        <begin position="281"/>
        <end position="293"/>
    </location>
</feature>
<evidence type="ECO:0000256" key="1">
    <source>
        <dbReference type="SAM" id="MobiDB-lite"/>
    </source>
</evidence>
<keyword evidence="3" id="KW-1185">Reference proteome</keyword>
<proteinExistence type="predicted"/>
<dbReference type="Proteomes" id="UP000008068">
    <property type="component" value="Unassembled WGS sequence"/>
</dbReference>
<reference evidence="3" key="1">
    <citation type="submission" date="2011-07" db="EMBL/GenBank/DDBJ databases">
        <authorList>
            <consortium name="Caenorhabditis brenneri Sequencing and Analysis Consortium"/>
            <person name="Wilson R.K."/>
        </authorList>
    </citation>
    <scope>NUCLEOTIDE SEQUENCE [LARGE SCALE GENOMIC DNA]</scope>
    <source>
        <strain evidence="3">PB2801</strain>
    </source>
</reference>
<sequence>MHRQIGRRLGKDLRFREDYATMYKGPLVKEEPHRDANGNLLDQPFVQRARSQPTISIRAPLAEKAPLSKSEPGISIGGPSGERHAHQEIVEDVKEEMRRYYVFIPGHDENELDLENRPMEPPFSLLDPLTQYLLLVEGILEDGPSYFKTHPNRIRGYPKKVLKRLLARDLQNERHLAAEQCLQTNSGTLDRGSSKRKIPKITFRWYLPDLSEIGEESEDSRWTSISYGSDEEPPHVDSGPRAGGIPIPAGAPECSTPDMAFSYANGWAREKVLEWEKKNGHGSNAGASSQNEVGQGIGDAANFGEE</sequence>
<name>G0NWM4_CAEBE</name>
<dbReference type="HOGENOM" id="CLU_909812_0_0_1"/>
<feature type="region of interest" description="Disordered" evidence="1">
    <location>
        <begin position="278"/>
        <end position="306"/>
    </location>
</feature>
<protein>
    <submittedName>
        <fullName evidence="2">Uncharacterized protein</fullName>
    </submittedName>
</protein>
<dbReference type="EMBL" id="GL379965">
    <property type="protein sequence ID" value="EGT38833.1"/>
    <property type="molecule type" value="Genomic_DNA"/>
</dbReference>
<dbReference type="InParanoid" id="G0NWM4"/>
<dbReference type="AlphaFoldDB" id="G0NWM4"/>
<evidence type="ECO:0000313" key="3">
    <source>
        <dbReference type="Proteomes" id="UP000008068"/>
    </source>
</evidence>
<organism evidence="3">
    <name type="scientific">Caenorhabditis brenneri</name>
    <name type="common">Nematode worm</name>
    <dbReference type="NCBI Taxonomy" id="135651"/>
    <lineage>
        <taxon>Eukaryota</taxon>
        <taxon>Metazoa</taxon>
        <taxon>Ecdysozoa</taxon>
        <taxon>Nematoda</taxon>
        <taxon>Chromadorea</taxon>
        <taxon>Rhabditida</taxon>
        <taxon>Rhabditina</taxon>
        <taxon>Rhabditomorpha</taxon>
        <taxon>Rhabditoidea</taxon>
        <taxon>Rhabditidae</taxon>
        <taxon>Peloderinae</taxon>
        <taxon>Caenorhabditis</taxon>
    </lineage>
</organism>